<dbReference type="InParanoid" id="F5Y8B3"/>
<dbReference type="HOGENOM" id="CLU_061968_0_0_12"/>
<evidence type="ECO:0000313" key="2">
    <source>
        <dbReference type="Proteomes" id="UP000009222"/>
    </source>
</evidence>
<proteinExistence type="predicted"/>
<keyword evidence="2" id="KW-1185">Reference proteome</keyword>
<dbReference type="eggNOG" id="COG1475">
    <property type="taxonomic scope" value="Bacteria"/>
</dbReference>
<dbReference type="RefSeq" id="WP_015711016.1">
    <property type="nucleotide sequence ID" value="NC_015577.1"/>
</dbReference>
<dbReference type="SUPFAM" id="SSF110849">
    <property type="entry name" value="ParB/Sulfiredoxin"/>
    <property type="match status" value="1"/>
</dbReference>
<reference evidence="1 2" key="2">
    <citation type="journal article" date="2011" name="ISME J.">
        <title>RNA-seq reveals cooperative metabolic interactions between two termite-gut spirochete species in co-culture.</title>
        <authorList>
            <person name="Rosenthal A.Z."/>
            <person name="Matson E.G."/>
            <person name="Eldar A."/>
            <person name="Leadbetter J.R."/>
        </authorList>
    </citation>
    <scope>NUCLEOTIDE SEQUENCE [LARGE SCALE GENOMIC DNA]</scope>
    <source>
        <strain evidence="2">ATCC BAA-888 / DSM 13862 / ZAS-9</strain>
    </source>
</reference>
<evidence type="ECO:0000313" key="1">
    <source>
        <dbReference type="EMBL" id="AEF82606.1"/>
    </source>
</evidence>
<dbReference type="AlphaFoldDB" id="F5Y8B3"/>
<accession>F5Y8B3</accession>
<dbReference type="Proteomes" id="UP000009222">
    <property type="component" value="Chromosome"/>
</dbReference>
<organism evidence="1 2">
    <name type="scientific">Leadbettera azotonutricia (strain ATCC BAA-888 / DSM 13862 / ZAS-9)</name>
    <name type="common">Treponema azotonutricium</name>
    <dbReference type="NCBI Taxonomy" id="545695"/>
    <lineage>
        <taxon>Bacteria</taxon>
        <taxon>Pseudomonadati</taxon>
        <taxon>Spirochaetota</taxon>
        <taxon>Spirochaetia</taxon>
        <taxon>Spirochaetales</taxon>
        <taxon>Breznakiellaceae</taxon>
        <taxon>Leadbettera</taxon>
    </lineage>
</organism>
<protein>
    <submittedName>
        <fullName evidence="1">Transcriptional regulator</fullName>
    </submittedName>
</protein>
<reference evidence="2" key="1">
    <citation type="submission" date="2009-12" db="EMBL/GenBank/DDBJ databases">
        <title>Complete sequence of Treponema azotonutricium strain ZAS-9.</title>
        <authorList>
            <person name="Tetu S.G."/>
            <person name="Matson E."/>
            <person name="Ren Q."/>
            <person name="Seshadri R."/>
            <person name="Elbourne L."/>
            <person name="Hassan K.A."/>
            <person name="Durkin A."/>
            <person name="Radune D."/>
            <person name="Mohamoud Y."/>
            <person name="Shay R."/>
            <person name="Jin S."/>
            <person name="Zhang X."/>
            <person name="Lucey K."/>
            <person name="Ballor N.R."/>
            <person name="Ottesen E."/>
            <person name="Rosenthal R."/>
            <person name="Allen A."/>
            <person name="Leadbetter J.R."/>
            <person name="Paulsen I.T."/>
        </authorList>
    </citation>
    <scope>NUCLEOTIDE SEQUENCE [LARGE SCALE GENOMIC DNA]</scope>
    <source>
        <strain evidence="2">ATCC BAA-888 / DSM 13862 / ZAS-9</strain>
    </source>
</reference>
<dbReference type="OrthoDB" id="1100724at2"/>
<dbReference type="EMBL" id="CP001841">
    <property type="protein sequence ID" value="AEF82606.1"/>
    <property type="molecule type" value="Genomic_DNA"/>
</dbReference>
<dbReference type="InterPro" id="IPR036086">
    <property type="entry name" value="ParB/Sulfiredoxin_sf"/>
</dbReference>
<dbReference type="KEGG" id="taz:TREAZ_0969"/>
<dbReference type="STRING" id="545695.TREAZ_0969"/>
<sequence>MSDEKRVGGNPDYSQAAEDFNRARNKALLSRIQNFLNAEKDELLSFYDVKDILKPKNEFYRGMQQVPIKLIVGSEGRYRDFNKYFLPRSEFLRARWERVDRAQIRDVPLPAIELYEIGGAYFVRDGNHRVSVARAQGVEEIDAEVISLSSEIAITPNMTTDDLRGAVIDYEKKLFYEKTKYGELTGDTDLSFTMPGRYDEIYNHILVHKYFLNEKVSGEIAMEEALISWYREVYSPIIKIINEHRICNNFPGRSPSDLYVWIVKHWDFLKKKNGVHYSVADAARDFAVRYGKDKSPFHRFLGKALGRFFRKRT</sequence>
<name>F5Y8B3_LEAAZ</name>
<gene>
    <name evidence="1" type="ordered locus">TREAZ_0969</name>
</gene>